<dbReference type="EMBL" id="CASHTH010001461">
    <property type="protein sequence ID" value="CAI8015588.1"/>
    <property type="molecule type" value="Genomic_DNA"/>
</dbReference>
<feature type="disulfide bond" evidence="9">
    <location>
        <begin position="149"/>
        <end position="159"/>
    </location>
</feature>
<keyword evidence="6" id="KW-0472">Membrane</keyword>
<dbReference type="Proteomes" id="UP001174909">
    <property type="component" value="Unassembled WGS sequence"/>
</dbReference>
<evidence type="ECO:0000256" key="9">
    <source>
        <dbReference type="PROSITE-ProRule" id="PRU00196"/>
    </source>
</evidence>
<comment type="subcellular location">
    <subcellularLocation>
        <location evidence="1">Membrane</location>
        <topology evidence="1">Single-pass membrane protein</topology>
    </subcellularLocation>
</comment>
<keyword evidence="5" id="KW-1133">Transmembrane helix</keyword>
<evidence type="ECO:0000256" key="2">
    <source>
        <dbReference type="ARBA" id="ARBA00022692"/>
    </source>
</evidence>
<reference evidence="11" key="1">
    <citation type="submission" date="2023-03" db="EMBL/GenBank/DDBJ databases">
        <authorList>
            <person name="Steffen K."/>
            <person name="Cardenas P."/>
        </authorList>
    </citation>
    <scope>NUCLEOTIDE SEQUENCE</scope>
</reference>
<evidence type="ECO:0000256" key="5">
    <source>
        <dbReference type="ARBA" id="ARBA00022989"/>
    </source>
</evidence>
<comment type="caution">
    <text evidence="11">The sequence shown here is derived from an EMBL/GenBank/DDBJ whole genome shotgun (WGS) entry which is preliminary data.</text>
</comment>
<feature type="domain" description="SRCR" evidence="10">
    <location>
        <begin position="189"/>
        <end position="235"/>
    </location>
</feature>
<comment type="caution">
    <text evidence="9">Lacks conserved residue(s) required for the propagation of feature annotation.</text>
</comment>
<dbReference type="AlphaFoldDB" id="A0AA35RRM6"/>
<keyword evidence="8" id="KW-0325">Glycoprotein</keyword>
<dbReference type="GO" id="GO:0016020">
    <property type="term" value="C:membrane"/>
    <property type="evidence" value="ECO:0007669"/>
    <property type="project" value="UniProtKB-SubCell"/>
</dbReference>
<dbReference type="PANTHER" id="PTHR48071:SF18">
    <property type="entry name" value="DELETED IN MALIGNANT BRAIN TUMORS 1 PROTEIN-RELATED"/>
    <property type="match status" value="1"/>
</dbReference>
<dbReference type="Gene3D" id="3.10.250.10">
    <property type="entry name" value="SRCR-like domain"/>
    <property type="match status" value="3"/>
</dbReference>
<dbReference type="FunFam" id="3.10.250.10:FF:000016">
    <property type="entry name" value="Scavenger receptor cysteine-rich protein type 12"/>
    <property type="match status" value="1"/>
</dbReference>
<evidence type="ECO:0000256" key="3">
    <source>
        <dbReference type="ARBA" id="ARBA00022729"/>
    </source>
</evidence>
<feature type="domain" description="SRCR" evidence="10">
    <location>
        <begin position="1"/>
        <end position="72"/>
    </location>
</feature>
<dbReference type="PRINTS" id="PR00258">
    <property type="entry name" value="SPERACTRCPTR"/>
</dbReference>
<evidence type="ECO:0000256" key="1">
    <source>
        <dbReference type="ARBA" id="ARBA00004167"/>
    </source>
</evidence>
<feature type="disulfide bond" evidence="9">
    <location>
        <begin position="40"/>
        <end position="50"/>
    </location>
</feature>
<keyword evidence="12" id="KW-1185">Reference proteome</keyword>
<evidence type="ECO:0000256" key="7">
    <source>
        <dbReference type="ARBA" id="ARBA00023157"/>
    </source>
</evidence>
<feature type="domain" description="SRCR" evidence="10">
    <location>
        <begin position="76"/>
        <end position="180"/>
    </location>
</feature>
<dbReference type="SUPFAM" id="SSF56487">
    <property type="entry name" value="SRCR-like"/>
    <property type="match status" value="3"/>
</dbReference>
<name>A0AA35RRM6_GEOBA</name>
<keyword evidence="7 9" id="KW-1015">Disulfide bond</keyword>
<keyword evidence="4" id="KW-0677">Repeat</keyword>
<keyword evidence="3" id="KW-0732">Signal</keyword>
<dbReference type="SMART" id="SM00202">
    <property type="entry name" value="SR"/>
    <property type="match status" value="1"/>
</dbReference>
<sequence>MMWTIEDTNAVCRQLGRNGTSPTDSDYTTHLPVVMSSVECVGTESRLIDCPYTTGGSGSPVSLRCTYSASCAHGDVRLTGRQSENEGRLEICNSFSVWGTVCNKHWTQAVSKVVCHSLGYDYEEGSYHTYYTFDRIPATLPISADYVRCSGSENSLGECTYFSHSFSECSHDDDIGIICPPANCEDGDVRLLGTTVSEEGLVLVCVNKRWGPICQNNNEANTKTMCRQLGYTDGK</sequence>
<gene>
    <name evidence="11" type="ORF">GBAR_LOCUS9633</name>
</gene>
<dbReference type="PANTHER" id="PTHR48071">
    <property type="entry name" value="SRCR DOMAIN-CONTAINING PROTEIN"/>
    <property type="match status" value="1"/>
</dbReference>
<evidence type="ECO:0000256" key="4">
    <source>
        <dbReference type="ARBA" id="ARBA00022737"/>
    </source>
</evidence>
<dbReference type="Pfam" id="PF00530">
    <property type="entry name" value="SRCR"/>
    <property type="match status" value="2"/>
</dbReference>
<evidence type="ECO:0000313" key="12">
    <source>
        <dbReference type="Proteomes" id="UP001174909"/>
    </source>
</evidence>
<proteinExistence type="predicted"/>
<keyword evidence="2" id="KW-0812">Transmembrane</keyword>
<organism evidence="11 12">
    <name type="scientific">Geodia barretti</name>
    <name type="common">Barrett's horny sponge</name>
    <dbReference type="NCBI Taxonomy" id="519541"/>
    <lineage>
        <taxon>Eukaryota</taxon>
        <taxon>Metazoa</taxon>
        <taxon>Porifera</taxon>
        <taxon>Demospongiae</taxon>
        <taxon>Heteroscleromorpha</taxon>
        <taxon>Tetractinellida</taxon>
        <taxon>Astrophorina</taxon>
        <taxon>Geodiidae</taxon>
        <taxon>Geodia</taxon>
    </lineage>
</organism>
<dbReference type="InterPro" id="IPR001190">
    <property type="entry name" value="SRCR"/>
</dbReference>
<protein>
    <submittedName>
        <fullName evidence="11">Neurotrypsin</fullName>
    </submittedName>
</protein>
<evidence type="ECO:0000256" key="6">
    <source>
        <dbReference type="ARBA" id="ARBA00023136"/>
    </source>
</evidence>
<evidence type="ECO:0000313" key="11">
    <source>
        <dbReference type="EMBL" id="CAI8015588.1"/>
    </source>
</evidence>
<evidence type="ECO:0000256" key="8">
    <source>
        <dbReference type="ARBA" id="ARBA00023180"/>
    </source>
</evidence>
<accession>A0AA35RRM6</accession>
<dbReference type="InterPro" id="IPR036772">
    <property type="entry name" value="SRCR-like_dom_sf"/>
</dbReference>
<dbReference type="PROSITE" id="PS50287">
    <property type="entry name" value="SRCR_2"/>
    <property type="match status" value="3"/>
</dbReference>
<evidence type="ECO:0000259" key="10">
    <source>
        <dbReference type="PROSITE" id="PS50287"/>
    </source>
</evidence>